<evidence type="ECO:0000256" key="6">
    <source>
        <dbReference type="ARBA" id="ARBA00023180"/>
    </source>
</evidence>
<evidence type="ECO:0000256" key="10">
    <source>
        <dbReference type="SAM" id="Phobius"/>
    </source>
</evidence>
<keyword evidence="5 8" id="KW-0378">Hydrolase</keyword>
<dbReference type="SUPFAM" id="SSF51011">
    <property type="entry name" value="Glycosyl hydrolase domain"/>
    <property type="match status" value="1"/>
</dbReference>
<protein>
    <recommendedName>
        <fullName evidence="3 8">Beta-galactosidase</fullName>
        <ecNumber evidence="3 8">3.2.1.23</ecNumber>
    </recommendedName>
</protein>
<dbReference type="Pfam" id="PF13363">
    <property type="entry name" value="BetaGal_dom3"/>
    <property type="match status" value="1"/>
</dbReference>
<evidence type="ECO:0000256" key="5">
    <source>
        <dbReference type="ARBA" id="ARBA00022801"/>
    </source>
</evidence>
<evidence type="ECO:0000256" key="1">
    <source>
        <dbReference type="ARBA" id="ARBA00001412"/>
    </source>
</evidence>
<dbReference type="Proteomes" id="UP000799302">
    <property type="component" value="Unassembled WGS sequence"/>
</dbReference>
<dbReference type="Gene3D" id="3.20.20.80">
    <property type="entry name" value="Glycosidases"/>
    <property type="match status" value="1"/>
</dbReference>
<dbReference type="PRINTS" id="PR00742">
    <property type="entry name" value="GLHYDRLASE35"/>
</dbReference>
<dbReference type="Pfam" id="PF10435">
    <property type="entry name" value="BetaGal_dom2"/>
    <property type="match status" value="1"/>
</dbReference>
<dbReference type="InterPro" id="IPR019801">
    <property type="entry name" value="Glyco_hydro_35_CS"/>
</dbReference>
<dbReference type="InterPro" id="IPR025972">
    <property type="entry name" value="BetaGal_dom3"/>
</dbReference>
<dbReference type="InterPro" id="IPR017853">
    <property type="entry name" value="GH"/>
</dbReference>
<dbReference type="SUPFAM" id="SSF49785">
    <property type="entry name" value="Galactose-binding domain-like"/>
    <property type="match status" value="2"/>
</dbReference>
<keyword evidence="7 8" id="KW-0326">Glycosidase</keyword>
<dbReference type="Pfam" id="PF13364">
    <property type="entry name" value="BetaGal_ABD2"/>
    <property type="match status" value="2"/>
</dbReference>
<keyword evidence="6" id="KW-0325">Glycoprotein</keyword>
<evidence type="ECO:0000256" key="2">
    <source>
        <dbReference type="ARBA" id="ARBA00009809"/>
    </source>
</evidence>
<dbReference type="PANTHER" id="PTHR23421">
    <property type="entry name" value="BETA-GALACTOSIDASE RELATED"/>
    <property type="match status" value="1"/>
</dbReference>
<keyword evidence="10" id="KW-0812">Transmembrane</keyword>
<dbReference type="InterPro" id="IPR036833">
    <property type="entry name" value="BetaGal_dom3_sf"/>
</dbReference>
<dbReference type="Gene3D" id="2.102.20.10">
    <property type="entry name" value="Beta-galactosidase, domain 2"/>
    <property type="match status" value="1"/>
</dbReference>
<evidence type="ECO:0000256" key="8">
    <source>
        <dbReference type="RuleBase" id="RU000675"/>
    </source>
</evidence>
<dbReference type="FunFam" id="3.20.20.80:FF:000040">
    <property type="entry name" value="Beta-galactosidase A"/>
    <property type="match status" value="1"/>
</dbReference>
<dbReference type="EMBL" id="MU004237">
    <property type="protein sequence ID" value="KAF2667256.1"/>
    <property type="molecule type" value="Genomic_DNA"/>
</dbReference>
<dbReference type="InterPro" id="IPR031330">
    <property type="entry name" value="Gly_Hdrlase_35_cat"/>
</dbReference>
<dbReference type="SUPFAM" id="SSF117100">
    <property type="entry name" value="Beta-galactosidase LacA, domain 3"/>
    <property type="match status" value="1"/>
</dbReference>
<evidence type="ECO:0000256" key="4">
    <source>
        <dbReference type="ARBA" id="ARBA00022729"/>
    </source>
</evidence>
<accession>A0A6A6U6I3</accession>
<keyword evidence="10" id="KW-1133">Transmembrane helix</keyword>
<keyword evidence="4" id="KW-0732">Signal</keyword>
<organism evidence="12 13">
    <name type="scientific">Microthyrium microscopicum</name>
    <dbReference type="NCBI Taxonomy" id="703497"/>
    <lineage>
        <taxon>Eukaryota</taxon>
        <taxon>Fungi</taxon>
        <taxon>Dikarya</taxon>
        <taxon>Ascomycota</taxon>
        <taxon>Pezizomycotina</taxon>
        <taxon>Dothideomycetes</taxon>
        <taxon>Dothideomycetes incertae sedis</taxon>
        <taxon>Microthyriales</taxon>
        <taxon>Microthyriaceae</taxon>
        <taxon>Microthyrium</taxon>
    </lineage>
</organism>
<evidence type="ECO:0000256" key="9">
    <source>
        <dbReference type="RuleBase" id="RU003679"/>
    </source>
</evidence>
<sequence length="1086" mass="119704">MSKLLNSNDLEHCTNNIASNGCSFTIVAPTPDGGTPEILTPAFKGDGECRVEHLTSDLSARRPELLFSRRLVRAFKMHWLSVLVSVCLSVVVLAGAPAASEQKPFIHVVNDVETPMQNIVTWDHKSLFVHGKRIMFYSGEFHPFRLPVPSLWLDVFQKIRSMGYTGVSFYVDWALLEGQPGKYNDSGVFDLTPFFAAAKKAGIYLLARPGPYINAEVSGGGFPGWTNRIPGHLRTSSADFLAATDLYMSRIGALIAAHQITRGGPVILVQPENEYTGPAAPNVTFPDAPYMNAVYKQLRDSGIVVPLISNDASNSGGNAPGTAAPVDIYGHDGYPFGFDCAHPDTWKNRVPTDWRKVHLRQSPKTPYSVVEFQGGAFDPWGGAGFDKCTKYVGPSFERVFYKNLYGFQTTVLNIYMVFGGTNWGNLGHPGGYTSYDYGASIKENRAVDREKYHEAKLQANFIVASPEYLLVEPSEAFVNGDAYTTSKHLAVTPMGNSSTGTRHQDMRSNDNQVNYKLRIGNLTVPQDGSYLSLKARDSKMLAFNYMVGNIKLLYSTAEIFTRQTYANGKSILIIYADEGDSNEIAFQGTFNTTSRGGRWLTSKHVDNQTIFNWQSDSGFWDRTLHLDKVKVHLVSRESAYKMWVLPISQGPSTDTPYTGEVVESAVILGGYLMRTFSVKDGIVSITGDLDNEEDDLQILGGAPDIVNDVLFNGERVEDYYHEGDVLIVKLSMPTHNIDIPNLTNTTWRAIDSLPEIQSTYDDTKWTVAGLNKTYNTAYKQGTPTSLFASDYGFHSGTILFRGHFTATGNESSFSLTTRGGEAYGASVYLDATYLGSVPGRGSQQNATSSHSLPKLEPGSNHVFTILIDSMGHDENWNIGFDQSKAPIGILSYTLLGRDSSAITWKIQGNHLGEAAPDIVRGPINEGGLWAERQGYHLPSAPTTQWNSSSGPGSEEIPAGSIRFYSTSVDLDIPRGLDIPLSLVIGGTSAPLENAAGRSRYRMTLWVNGWQFGRYVNNIGPQTAFPVPEGIWDYHGKNTVVVAVWNMDSEEVRPATVRIVRDMWMVWSGMEPVKTVESPEWTERNAY</sequence>
<dbReference type="InterPro" id="IPR018954">
    <property type="entry name" value="Betagal_dom2"/>
</dbReference>
<dbReference type="AlphaFoldDB" id="A0A6A6U6I3"/>
<reference evidence="12" key="1">
    <citation type="journal article" date="2020" name="Stud. Mycol.">
        <title>101 Dothideomycetes genomes: a test case for predicting lifestyles and emergence of pathogens.</title>
        <authorList>
            <person name="Haridas S."/>
            <person name="Albert R."/>
            <person name="Binder M."/>
            <person name="Bloem J."/>
            <person name="Labutti K."/>
            <person name="Salamov A."/>
            <person name="Andreopoulos B."/>
            <person name="Baker S."/>
            <person name="Barry K."/>
            <person name="Bills G."/>
            <person name="Bluhm B."/>
            <person name="Cannon C."/>
            <person name="Castanera R."/>
            <person name="Culley D."/>
            <person name="Daum C."/>
            <person name="Ezra D."/>
            <person name="Gonzalez J."/>
            <person name="Henrissat B."/>
            <person name="Kuo A."/>
            <person name="Liang C."/>
            <person name="Lipzen A."/>
            <person name="Lutzoni F."/>
            <person name="Magnuson J."/>
            <person name="Mondo S."/>
            <person name="Nolan M."/>
            <person name="Ohm R."/>
            <person name="Pangilinan J."/>
            <person name="Park H.-J."/>
            <person name="Ramirez L."/>
            <person name="Alfaro M."/>
            <person name="Sun H."/>
            <person name="Tritt A."/>
            <person name="Yoshinaga Y."/>
            <person name="Zwiers L.-H."/>
            <person name="Turgeon B."/>
            <person name="Goodwin S."/>
            <person name="Spatafora J."/>
            <person name="Crous P."/>
            <person name="Grigoriev I."/>
        </authorList>
    </citation>
    <scope>NUCLEOTIDE SEQUENCE</scope>
    <source>
        <strain evidence="12">CBS 115976</strain>
    </source>
</reference>
<dbReference type="GO" id="GO:0004565">
    <property type="term" value="F:beta-galactosidase activity"/>
    <property type="evidence" value="ECO:0007669"/>
    <property type="project" value="UniProtKB-EC"/>
</dbReference>
<dbReference type="Gene3D" id="2.60.120.260">
    <property type="entry name" value="Galactose-binding domain-like"/>
    <property type="match status" value="2"/>
</dbReference>
<dbReference type="Gene3D" id="2.60.390.10">
    <property type="entry name" value="Beta-galactosidase, domain 3"/>
    <property type="match status" value="1"/>
</dbReference>
<proteinExistence type="inferred from homology"/>
<dbReference type="InterPro" id="IPR037110">
    <property type="entry name" value="Betagal_dom2_sf"/>
</dbReference>
<dbReference type="OrthoDB" id="1657402at2759"/>
<dbReference type="InterPro" id="IPR025300">
    <property type="entry name" value="BetaGal_jelly_roll_dom"/>
</dbReference>
<dbReference type="SMART" id="SM01029">
    <property type="entry name" value="BetaGal_dom2"/>
    <property type="match status" value="1"/>
</dbReference>
<comment type="similarity">
    <text evidence="2 9">Belongs to the glycosyl hydrolase 35 family.</text>
</comment>
<feature type="domain" description="Beta-galactosidase" evidence="11">
    <location>
        <begin position="468"/>
        <end position="642"/>
    </location>
</feature>
<evidence type="ECO:0000256" key="7">
    <source>
        <dbReference type="ARBA" id="ARBA00023295"/>
    </source>
</evidence>
<keyword evidence="10" id="KW-0472">Membrane</keyword>
<feature type="transmembrane region" description="Helical" evidence="10">
    <location>
        <begin position="79"/>
        <end position="99"/>
    </location>
</feature>
<evidence type="ECO:0000313" key="12">
    <source>
        <dbReference type="EMBL" id="KAF2667256.1"/>
    </source>
</evidence>
<dbReference type="Pfam" id="PF01301">
    <property type="entry name" value="Glyco_hydro_35"/>
    <property type="match status" value="1"/>
</dbReference>
<keyword evidence="13" id="KW-1185">Reference proteome</keyword>
<evidence type="ECO:0000256" key="3">
    <source>
        <dbReference type="ARBA" id="ARBA00012756"/>
    </source>
</evidence>
<name>A0A6A6U6I3_9PEZI</name>
<dbReference type="GO" id="GO:0005975">
    <property type="term" value="P:carbohydrate metabolic process"/>
    <property type="evidence" value="ECO:0007669"/>
    <property type="project" value="InterPro"/>
</dbReference>
<dbReference type="PROSITE" id="PS01182">
    <property type="entry name" value="GLYCOSYL_HYDROL_F35"/>
    <property type="match status" value="1"/>
</dbReference>
<dbReference type="FunFam" id="2.60.120.260:FF:000065">
    <property type="entry name" value="Beta-galactosidase A"/>
    <property type="match status" value="1"/>
</dbReference>
<evidence type="ECO:0000259" key="11">
    <source>
        <dbReference type="SMART" id="SM01029"/>
    </source>
</evidence>
<dbReference type="InterPro" id="IPR001944">
    <property type="entry name" value="Glycoside_Hdrlase_35"/>
</dbReference>
<evidence type="ECO:0000313" key="13">
    <source>
        <dbReference type="Proteomes" id="UP000799302"/>
    </source>
</evidence>
<dbReference type="EC" id="3.2.1.23" evidence="3 8"/>
<dbReference type="InterPro" id="IPR008979">
    <property type="entry name" value="Galactose-bd-like_sf"/>
</dbReference>
<comment type="catalytic activity">
    <reaction evidence="1 8">
        <text>Hydrolysis of terminal non-reducing beta-D-galactose residues in beta-D-galactosides.</text>
        <dbReference type="EC" id="3.2.1.23"/>
    </reaction>
</comment>
<gene>
    <name evidence="12" type="ORF">BT63DRAFT_433432</name>
</gene>
<dbReference type="SUPFAM" id="SSF51445">
    <property type="entry name" value="(Trans)glycosidases"/>
    <property type="match status" value="1"/>
</dbReference>